<feature type="compositionally biased region" description="Basic and acidic residues" evidence="13">
    <location>
        <begin position="64"/>
        <end position="81"/>
    </location>
</feature>
<evidence type="ECO:0000256" key="12">
    <source>
        <dbReference type="SAM" id="Coils"/>
    </source>
</evidence>
<dbReference type="InterPro" id="IPR002048">
    <property type="entry name" value="EF_hand_dom"/>
</dbReference>
<dbReference type="SUPFAM" id="SSF52087">
    <property type="entry name" value="CRAL/TRIO domain"/>
    <property type="match status" value="1"/>
</dbReference>
<evidence type="ECO:0000256" key="6">
    <source>
        <dbReference type="ARBA" id="ARBA00022837"/>
    </source>
</evidence>
<dbReference type="Gene3D" id="2.60.120.680">
    <property type="entry name" value="GOLD domain"/>
    <property type="match status" value="1"/>
</dbReference>
<keyword evidence="10" id="KW-0687">Ribonucleoprotein</keyword>
<feature type="region of interest" description="Disordered" evidence="13">
    <location>
        <begin position="1180"/>
        <end position="1250"/>
    </location>
</feature>
<dbReference type="InterPro" id="IPR036273">
    <property type="entry name" value="CRAL/TRIO_N_dom_sf"/>
</dbReference>
<feature type="coiled-coil region" evidence="12">
    <location>
        <begin position="1293"/>
        <end position="1338"/>
    </location>
</feature>
<feature type="compositionally biased region" description="Basic and acidic residues" evidence="13">
    <location>
        <begin position="1234"/>
        <end position="1250"/>
    </location>
</feature>
<evidence type="ECO:0000256" key="4">
    <source>
        <dbReference type="ARBA" id="ARBA00011838"/>
    </source>
</evidence>
<dbReference type="InterPro" id="IPR008991">
    <property type="entry name" value="Translation_prot_SH3-like_sf"/>
</dbReference>
<dbReference type="CDD" id="cd06089">
    <property type="entry name" value="KOW_RPL26"/>
    <property type="match status" value="1"/>
</dbReference>
<dbReference type="Gene3D" id="2.30.30.30">
    <property type="match status" value="1"/>
</dbReference>
<evidence type="ECO:0000313" key="18">
    <source>
        <dbReference type="EMBL" id="OLQ04053.1"/>
    </source>
</evidence>
<feature type="transmembrane region" description="Helical" evidence="14">
    <location>
        <begin position="299"/>
        <end position="327"/>
    </location>
</feature>
<dbReference type="Gene3D" id="3.40.525.10">
    <property type="entry name" value="CRAL-TRIO lipid binding domain"/>
    <property type="match status" value="1"/>
</dbReference>
<feature type="domain" description="EF-hand" evidence="16">
    <location>
        <begin position="506"/>
        <end position="541"/>
    </location>
</feature>
<dbReference type="InterPro" id="IPR005824">
    <property type="entry name" value="KOW"/>
</dbReference>
<dbReference type="HAMAP" id="MF_01326_B">
    <property type="entry name" value="Ribosomal_uL24_B"/>
    <property type="match status" value="1"/>
</dbReference>
<reference evidence="18 19" key="1">
    <citation type="submission" date="2016-02" db="EMBL/GenBank/DDBJ databases">
        <title>Genome analysis of coral dinoflagellate symbionts highlights evolutionary adaptations to a symbiotic lifestyle.</title>
        <authorList>
            <person name="Aranda M."/>
            <person name="Li Y."/>
            <person name="Liew Y.J."/>
            <person name="Baumgarten S."/>
            <person name="Simakov O."/>
            <person name="Wilson M."/>
            <person name="Piel J."/>
            <person name="Ashoor H."/>
            <person name="Bougouffa S."/>
            <person name="Bajic V.B."/>
            <person name="Ryu T."/>
            <person name="Ravasi T."/>
            <person name="Bayer T."/>
            <person name="Micklem G."/>
            <person name="Kim H."/>
            <person name="Bhak J."/>
            <person name="Lajeunesse T.C."/>
            <person name="Voolstra C.R."/>
        </authorList>
    </citation>
    <scope>NUCLEOTIDE SEQUENCE [LARGE SCALE GENOMIC DNA]</scope>
    <source>
        <strain evidence="18 19">CCMP2467</strain>
    </source>
</reference>
<dbReference type="InterPro" id="IPR011992">
    <property type="entry name" value="EF-hand-dom_pair"/>
</dbReference>
<keyword evidence="9 14" id="KW-0472">Membrane</keyword>
<evidence type="ECO:0000256" key="5">
    <source>
        <dbReference type="ARBA" id="ARBA00022692"/>
    </source>
</evidence>
<evidence type="ECO:0000256" key="9">
    <source>
        <dbReference type="ARBA" id="ARBA00023136"/>
    </source>
</evidence>
<evidence type="ECO:0000256" key="11">
    <source>
        <dbReference type="ARBA" id="ARBA00035282"/>
    </source>
</evidence>
<evidence type="ECO:0000256" key="8">
    <source>
        <dbReference type="ARBA" id="ARBA00022989"/>
    </source>
</evidence>
<dbReference type="Pfam" id="PF00650">
    <property type="entry name" value="CRAL_TRIO"/>
    <property type="match status" value="1"/>
</dbReference>
<dbReference type="SUPFAM" id="SSF81324">
    <property type="entry name" value="Voltage-gated potassium channels"/>
    <property type="match status" value="1"/>
</dbReference>
<protein>
    <recommendedName>
        <fullName evidence="11">Large ribosomal subunit protein uL24c</fullName>
    </recommendedName>
</protein>
<dbReference type="SMART" id="SM00739">
    <property type="entry name" value="KOW"/>
    <property type="match status" value="1"/>
</dbReference>
<comment type="function">
    <text evidence="1">One of two assembly initiator proteins, it binds directly to the 5'-end of the 23S rRNA, where it nucleates assembly of the 50S subunit.</text>
</comment>
<evidence type="ECO:0000256" key="13">
    <source>
        <dbReference type="SAM" id="MobiDB-lite"/>
    </source>
</evidence>
<dbReference type="InterPro" id="IPR018247">
    <property type="entry name" value="EF_Hand_1_Ca_BS"/>
</dbReference>
<dbReference type="InterPro" id="IPR003256">
    <property type="entry name" value="Ribosomal_uL24"/>
</dbReference>
<dbReference type="GO" id="GO:0005840">
    <property type="term" value="C:ribosome"/>
    <property type="evidence" value="ECO:0007669"/>
    <property type="project" value="UniProtKB-KW"/>
</dbReference>
<dbReference type="PROSITE" id="PS50866">
    <property type="entry name" value="GOLD"/>
    <property type="match status" value="1"/>
</dbReference>
<comment type="similarity">
    <text evidence="3">Belongs to the universal ribosomal protein uL24 family.</text>
</comment>
<feature type="compositionally biased region" description="Acidic residues" evidence="13">
    <location>
        <begin position="1706"/>
        <end position="1723"/>
    </location>
</feature>
<dbReference type="InterPro" id="IPR005821">
    <property type="entry name" value="Ion_trans_dom"/>
</dbReference>
<dbReference type="GO" id="GO:1990904">
    <property type="term" value="C:ribonucleoprotein complex"/>
    <property type="evidence" value="ECO:0007669"/>
    <property type="project" value="UniProtKB-KW"/>
</dbReference>
<feature type="region of interest" description="Disordered" evidence="13">
    <location>
        <begin position="1497"/>
        <end position="1531"/>
    </location>
</feature>
<feature type="compositionally biased region" description="Basic and acidic residues" evidence="13">
    <location>
        <begin position="1203"/>
        <end position="1222"/>
    </location>
</feature>
<keyword evidence="7 18" id="KW-0689">Ribosomal protein</keyword>
<feature type="transmembrane region" description="Helical" evidence="14">
    <location>
        <begin position="267"/>
        <end position="287"/>
    </location>
</feature>
<dbReference type="Gene3D" id="1.20.120.350">
    <property type="entry name" value="Voltage-gated potassium channels. Chain C"/>
    <property type="match status" value="1"/>
</dbReference>
<dbReference type="OrthoDB" id="421213at2759"/>
<dbReference type="PROSITE" id="PS00018">
    <property type="entry name" value="EF_HAND_1"/>
    <property type="match status" value="1"/>
</dbReference>
<evidence type="ECO:0000259" key="17">
    <source>
        <dbReference type="PROSITE" id="PS50866"/>
    </source>
</evidence>
<dbReference type="InterPro" id="IPR014722">
    <property type="entry name" value="Rib_uL2_dom2"/>
</dbReference>
<evidence type="ECO:0000256" key="3">
    <source>
        <dbReference type="ARBA" id="ARBA00010618"/>
    </source>
</evidence>
<keyword evidence="8 14" id="KW-1133">Transmembrane helix</keyword>
<dbReference type="GO" id="GO:0005509">
    <property type="term" value="F:calcium ion binding"/>
    <property type="evidence" value="ECO:0007669"/>
    <property type="project" value="InterPro"/>
</dbReference>
<dbReference type="InterPro" id="IPR001251">
    <property type="entry name" value="CRAL-TRIO_dom"/>
</dbReference>
<dbReference type="InterPro" id="IPR043203">
    <property type="entry name" value="VGCC_Ca_Na"/>
</dbReference>
<evidence type="ECO:0000256" key="14">
    <source>
        <dbReference type="SAM" id="Phobius"/>
    </source>
</evidence>
<keyword evidence="19" id="KW-1185">Reference proteome</keyword>
<evidence type="ECO:0000259" key="15">
    <source>
        <dbReference type="PROSITE" id="PS50191"/>
    </source>
</evidence>
<keyword evidence="5 14" id="KW-0812">Transmembrane</keyword>
<dbReference type="InterPro" id="IPR057264">
    <property type="entry name" value="Ribosomal_uL24_C"/>
</dbReference>
<dbReference type="GO" id="GO:0005248">
    <property type="term" value="F:voltage-gated sodium channel activity"/>
    <property type="evidence" value="ECO:0007669"/>
    <property type="project" value="TreeGrafter"/>
</dbReference>
<evidence type="ECO:0000256" key="2">
    <source>
        <dbReference type="ARBA" id="ARBA00004141"/>
    </source>
</evidence>
<feature type="region of interest" description="Disordered" evidence="13">
    <location>
        <begin position="64"/>
        <end position="101"/>
    </location>
</feature>
<dbReference type="PROSITE" id="PS50222">
    <property type="entry name" value="EF_HAND_2"/>
    <property type="match status" value="1"/>
</dbReference>
<dbReference type="Gene3D" id="1.10.287.70">
    <property type="match status" value="1"/>
</dbReference>
<dbReference type="EMBL" id="LSRX01000219">
    <property type="protein sequence ID" value="OLQ04053.1"/>
    <property type="molecule type" value="Genomic_DNA"/>
</dbReference>
<dbReference type="PROSITE" id="PS50191">
    <property type="entry name" value="CRAL_TRIO"/>
    <property type="match status" value="1"/>
</dbReference>
<evidence type="ECO:0000259" key="16">
    <source>
        <dbReference type="PROSITE" id="PS50222"/>
    </source>
</evidence>
<keyword evidence="6" id="KW-0106">Calcium</keyword>
<dbReference type="SUPFAM" id="SSF50104">
    <property type="entry name" value="Translation proteins SH3-like domain"/>
    <property type="match status" value="1"/>
</dbReference>
<feature type="compositionally biased region" description="Basic and acidic residues" evidence="13">
    <location>
        <begin position="1180"/>
        <end position="1194"/>
    </location>
</feature>
<organism evidence="18 19">
    <name type="scientific">Symbiodinium microadriaticum</name>
    <name type="common">Dinoflagellate</name>
    <name type="synonym">Zooxanthella microadriatica</name>
    <dbReference type="NCBI Taxonomy" id="2951"/>
    <lineage>
        <taxon>Eukaryota</taxon>
        <taxon>Sar</taxon>
        <taxon>Alveolata</taxon>
        <taxon>Dinophyceae</taxon>
        <taxon>Suessiales</taxon>
        <taxon>Symbiodiniaceae</taxon>
        <taxon>Symbiodinium</taxon>
    </lineage>
</organism>
<dbReference type="SUPFAM" id="SSF101576">
    <property type="entry name" value="Supernatant protein factor (SPF), C-terminal domain"/>
    <property type="match status" value="1"/>
</dbReference>
<dbReference type="Proteomes" id="UP000186817">
    <property type="component" value="Unassembled WGS sequence"/>
</dbReference>
<evidence type="ECO:0000256" key="10">
    <source>
        <dbReference type="ARBA" id="ARBA00023274"/>
    </source>
</evidence>
<dbReference type="SUPFAM" id="SSF46938">
    <property type="entry name" value="CRAL/TRIO N-terminal domain"/>
    <property type="match status" value="1"/>
</dbReference>
<feature type="domain" description="GOLD" evidence="17">
    <location>
        <begin position="1017"/>
        <end position="1110"/>
    </location>
</feature>
<proteinExistence type="inferred from homology"/>
<dbReference type="GO" id="GO:0001518">
    <property type="term" value="C:voltage-gated sodium channel complex"/>
    <property type="evidence" value="ECO:0007669"/>
    <property type="project" value="TreeGrafter"/>
</dbReference>
<keyword evidence="12" id="KW-0175">Coiled coil</keyword>
<feature type="transmembrane region" description="Helical" evidence="14">
    <location>
        <begin position="348"/>
        <end position="381"/>
    </location>
</feature>
<sequence length="2084" mass="232690">MAKPSHVEVTSPRLAVTTAWETFSDEFRSALEDHLREQDKRLQLFFDQLARDQVICRGFDREALDNPVPSEKEAAEDKANHEGTLNGDDVKEPIAEDSTKEVEGNAVVELASLNIEGSSSVPTANRSLSKDLGAAVAQQEEKLQQRHTQSGGAFQAFLNPWVARNARLRHKRFLRANEEAPPQPIMSSWVACRVKQLSTQLMSSLSWAANLEEPERTSCLAAFIQDPIFVSAVVCAIVANTVYTTYSANYEMETLGQEHEYHQTMEVVFLAVFVLELMLKLFVHRLYFFVNEDWHWNCFDFLICATSACDVLGLALPVGGVSFARSLRVLRVAKILRVIRMLRFLREVRIMLICMMGSVVSLFWAFVMLVFTSFLFALFFMQEMAPYLAANEAVDAPDKCPGGPEDPSELWACQRYYFRTIFSTMHVLGMASTGGKDWEEVWKLIYPVGWDTAGAFLFYMVFFMHAGNARFAVMNIITGVFVEHASILSKPDDEEAMLEHMRQLRSDVEYLTAIMELIDKDKSGFISVREFLTAMQNERIEYSLRSIGVDMRMPERYFTTLASLSDKKELSIKELVFKIVDMKGSASRADVELLSLETRILKREVTEMFAGLKKLLRQVQASPASHDLMVAGKCMAKPSHEKICEAQRQEIQRRKKELEDLEEARDDAVPLLELREEQRQEAWQSSTLQRQLGDVLRRTRTRLAEEAVLQEALVLQRICNYPRHIVMADSADEGPGGGQIRWANPRVASALQELRSLPEADGDLLALDSELLAAAFLARCDFDVTRAKEAITHTAAWRKQSGASEVRKKLLEEPKISFSDFPHGPAVLKHFPQCEGGAAVDKRGLPYAIRCVGIADANGMFSVITEDEMLQFQTHLCEWRLLQLEDFARATGQLTGLLIVQDMFAPNGLLNAWRKHGSKSKIMRRLTSMMDEHYPGVMESVLLVNAPWAMHAILRILTPLLPQRVVKKLQVVPMAQTPERLQQLVDESNLPEFLGGSAADAEFVPARAALVANGSGSELFIKAGQTEERSLDLQQGDIAAFGLSVANGLDILFSCHFESEEEAVEEVFTARRLQEESSSFSAPRDGRLVLTFDNSYSWVKPKDVRFELSKLPAEDDEAPAPVSEGKALKRLQVCRHDEALYRFRGHPREPVIRAEWTGRAAEEARGAALASVAATQKKGLEQQAERLAKERQEQEEQTLLQASRHEEESRKRQEDLDRRKAELQQLEASLASAEPEKADRLEQAEQEEAARQRLEEADLLPNMLSGSWSFAWLKVRYRAVEGTARAYAQEAELADQQAHLEAQRKEVESCRQRGEAERDAQLQALQQHEAELKKHREELYWGAGAPAQGRGGWMTSEWQQDIDSYSYRDKREGGAAKGAGRYVFQLLDQALASERQQILRSRGQLAMAQLLRLPSSSCVCQGTAVAGFVALCGVLSLLGHTRPGFVSSGHAEAPITRASLQTSPRPAHASAGPQAVKGPTVASIALAMTGVALTFGAPRRSRPSQEQSSAVIMHARSAKPTTPAGSPKNKRRIRAGRMRPIYKGRQLAVRVNPKTNKPVRYKMHVMPGDTVQVMKGKDQGKVTEVLRIYPKWNKILCLGVNYCIKHVRPQREDEVGQRVQVEAPMHSSWVMHYDEEEEVAGLLGVRFRKKTLKDGSEIVKKVRYNKSTGNEIPVRAPSKWIPVLDRVEDEVAGDGSSEKAMHLDASDEPEAELDVSGETNEDGDEDMWNMAAALDDLQCIRRNAGGREKWCCCQCFYISCRLCCCSCSYDDENSNHDSSCNSKYEDWSAVAAKRSEKSEVGWPLGWPASLEFLSRPDADFLAFVNPLASMTVLTYTATSGSYYKPSAQNKSVEGWVRMWPEATPEEGMRALTFVQLSSGRGVLAFRGTDLGTGRSAQADSCANAELAGHPLPKYCDQFTAFQLDYLSRALELAQKAAQVHPTVEWLYTGHSLGAELASVVGAVRGAPVLSFAAPPILPVLKKRTSVDPKQLPYWKSVSLYNEFDPIRFLAFGELPGANCSWLNQPKAAGCDTCELHGPVHLSTIACKQCFSKTHMFSAYLALLKSGSRPTCKDLEDGDAQAILV</sequence>
<dbReference type="InterPro" id="IPR036865">
    <property type="entry name" value="CRAL-TRIO_dom_sf"/>
</dbReference>
<dbReference type="InterPro" id="IPR029058">
    <property type="entry name" value="AB_hydrolase_fold"/>
</dbReference>
<dbReference type="Gene3D" id="3.40.50.1820">
    <property type="entry name" value="alpha/beta hydrolase"/>
    <property type="match status" value="1"/>
</dbReference>
<dbReference type="NCBIfam" id="TIGR01079">
    <property type="entry name" value="rplX_bact"/>
    <property type="match status" value="1"/>
</dbReference>
<dbReference type="PANTHER" id="PTHR10037:SF62">
    <property type="entry name" value="SODIUM CHANNEL PROTEIN 60E"/>
    <property type="match status" value="1"/>
</dbReference>
<dbReference type="InterPro" id="IPR009038">
    <property type="entry name" value="GOLD_dom"/>
</dbReference>
<dbReference type="InterPro" id="IPR041988">
    <property type="entry name" value="Ribosomal_uL24_KOW"/>
</dbReference>
<evidence type="ECO:0000256" key="7">
    <source>
        <dbReference type="ARBA" id="ARBA00022980"/>
    </source>
</evidence>
<dbReference type="SMART" id="SM00054">
    <property type="entry name" value="EFh"/>
    <property type="match status" value="1"/>
</dbReference>
<gene>
    <name evidence="18" type="primary">rplX</name>
    <name evidence="18" type="ORF">AK812_SmicGene12905</name>
</gene>
<feature type="compositionally biased region" description="Basic and acidic residues" evidence="13">
    <location>
        <begin position="1696"/>
        <end position="1705"/>
    </location>
</feature>
<name>A0A1Q9E9F4_SYMMI</name>
<dbReference type="GO" id="GO:0006412">
    <property type="term" value="P:translation"/>
    <property type="evidence" value="ECO:0007669"/>
    <property type="project" value="InterPro"/>
</dbReference>
<accession>A0A1Q9E9F4</accession>
<feature type="compositionally biased region" description="Basic and acidic residues" evidence="13">
    <location>
        <begin position="88"/>
        <end position="101"/>
    </location>
</feature>
<dbReference type="SUPFAM" id="SSF47473">
    <property type="entry name" value="EF-hand"/>
    <property type="match status" value="1"/>
</dbReference>
<feature type="region of interest" description="Disordered" evidence="13">
    <location>
        <begin position="1692"/>
        <end position="1723"/>
    </location>
</feature>
<dbReference type="Pfam" id="PF00520">
    <property type="entry name" value="Ion_trans"/>
    <property type="match status" value="1"/>
</dbReference>
<comment type="subunit">
    <text evidence="4">Part of the 50S ribosomal subunit.</text>
</comment>
<dbReference type="PANTHER" id="PTHR10037">
    <property type="entry name" value="VOLTAGE-GATED CATION CHANNEL CALCIUM AND SODIUM"/>
    <property type="match status" value="1"/>
</dbReference>
<dbReference type="CDD" id="cd00170">
    <property type="entry name" value="SEC14"/>
    <property type="match status" value="1"/>
</dbReference>
<comment type="caution">
    <text evidence="18">The sequence shown here is derived from an EMBL/GenBank/DDBJ whole genome shotgun (WGS) entry which is preliminary data.</text>
</comment>
<dbReference type="GO" id="GO:0003723">
    <property type="term" value="F:RNA binding"/>
    <property type="evidence" value="ECO:0007669"/>
    <property type="project" value="InterPro"/>
</dbReference>
<feature type="transmembrane region" description="Helical" evidence="14">
    <location>
        <begin position="228"/>
        <end position="246"/>
    </location>
</feature>
<evidence type="ECO:0000313" key="19">
    <source>
        <dbReference type="Proteomes" id="UP000186817"/>
    </source>
</evidence>
<comment type="subcellular location">
    <subcellularLocation>
        <location evidence="2">Membrane</location>
        <topology evidence="2">Multi-pass membrane protein</topology>
    </subcellularLocation>
</comment>
<dbReference type="SMART" id="SM00516">
    <property type="entry name" value="SEC14"/>
    <property type="match status" value="1"/>
</dbReference>
<evidence type="ECO:0000256" key="1">
    <source>
        <dbReference type="ARBA" id="ARBA00004072"/>
    </source>
</evidence>
<feature type="domain" description="CRAL-TRIO" evidence="15">
    <location>
        <begin position="823"/>
        <end position="1002"/>
    </location>
</feature>
<dbReference type="InterPro" id="IPR036598">
    <property type="entry name" value="GOLD_dom_sf"/>
</dbReference>
<dbReference type="SUPFAM" id="SSF53474">
    <property type="entry name" value="alpha/beta-Hydrolases"/>
    <property type="match status" value="1"/>
</dbReference>
<dbReference type="GO" id="GO:0003735">
    <property type="term" value="F:structural constituent of ribosome"/>
    <property type="evidence" value="ECO:0007669"/>
    <property type="project" value="InterPro"/>
</dbReference>
<dbReference type="Pfam" id="PF17136">
    <property type="entry name" value="ribosomal_L24"/>
    <property type="match status" value="1"/>
</dbReference>
<dbReference type="InterPro" id="IPR027359">
    <property type="entry name" value="Volt_channel_dom_sf"/>
</dbReference>